<gene>
    <name evidence="1" type="ordered locus">P9211_13471</name>
</gene>
<dbReference type="HOGENOM" id="CLU_164027_1_0_3"/>
<organism evidence="1 2">
    <name type="scientific">Prochlorococcus marinus (strain MIT 9211)</name>
    <dbReference type="NCBI Taxonomy" id="93059"/>
    <lineage>
        <taxon>Bacteria</taxon>
        <taxon>Bacillati</taxon>
        <taxon>Cyanobacteriota</taxon>
        <taxon>Cyanophyceae</taxon>
        <taxon>Synechococcales</taxon>
        <taxon>Prochlorococcaceae</taxon>
        <taxon>Prochlorococcus</taxon>
    </lineage>
</organism>
<keyword evidence="2" id="KW-1185">Reference proteome</keyword>
<sequence>MIVLKITNSSELVASKIGQFIERLTPDSMDETLVEEIVMKKMIETLTAEGLRGEISLINGIEVDKKKLILNDELKVSEPTQF</sequence>
<accession>A9BBR6</accession>
<name>A9BBR6_PROM4</name>
<protein>
    <submittedName>
        <fullName evidence="1">Uncharacterized protein</fullName>
    </submittedName>
</protein>
<reference evidence="1 2" key="1">
    <citation type="journal article" date="2007" name="PLoS Genet.">
        <title>Patterns and implications of gene gain and loss in the evolution of Prochlorococcus.</title>
        <authorList>
            <person name="Kettler G.C."/>
            <person name="Martiny A.C."/>
            <person name="Huang K."/>
            <person name="Zucker J."/>
            <person name="Coleman M.L."/>
            <person name="Rodrigue S."/>
            <person name="Chen F."/>
            <person name="Lapidus A."/>
            <person name="Ferriera S."/>
            <person name="Johnson J."/>
            <person name="Steglich C."/>
            <person name="Church G.M."/>
            <person name="Richardson P."/>
            <person name="Chisholm S.W."/>
        </authorList>
    </citation>
    <scope>NUCLEOTIDE SEQUENCE [LARGE SCALE GENOMIC DNA]</scope>
    <source>
        <strain evidence="2">MIT 9211</strain>
    </source>
</reference>
<dbReference type="STRING" id="93059.P9211_13471"/>
<dbReference type="Proteomes" id="UP000000788">
    <property type="component" value="Chromosome"/>
</dbReference>
<proteinExistence type="predicted"/>
<dbReference type="EMBL" id="CP000878">
    <property type="protein sequence ID" value="ABX09278.1"/>
    <property type="molecule type" value="Genomic_DNA"/>
</dbReference>
<dbReference type="OrthoDB" id="565238at2"/>
<evidence type="ECO:0000313" key="2">
    <source>
        <dbReference type="Proteomes" id="UP000000788"/>
    </source>
</evidence>
<dbReference type="eggNOG" id="ENOG50347N9">
    <property type="taxonomic scope" value="Bacteria"/>
</dbReference>
<dbReference type="KEGG" id="pmj:P9211_13471"/>
<dbReference type="RefSeq" id="WP_012195899.1">
    <property type="nucleotide sequence ID" value="NC_009976.1"/>
</dbReference>
<dbReference type="AlphaFoldDB" id="A9BBR6"/>
<evidence type="ECO:0000313" key="1">
    <source>
        <dbReference type="EMBL" id="ABX09278.1"/>
    </source>
</evidence>